<name>A0ABV8TY50_9ACTN</name>
<gene>
    <name evidence="2" type="ORF">ACFPET_08865</name>
</gene>
<feature type="signal peptide" evidence="1">
    <location>
        <begin position="1"/>
        <end position="25"/>
    </location>
</feature>
<feature type="chain" id="PRO_5046949636" evidence="1">
    <location>
        <begin position="26"/>
        <end position="122"/>
    </location>
</feature>
<sequence length="122" mass="12285">MRKVLSTAAIAAAGLATVGAAPALALGNSGVDAGEVSLANVDLSSAAHWQICGINAFAQSYGQNCDNRDHFGEGPQSGVDAGSVSVANLDGSSAAHWQICGGNLATSPSLDQNCDNRDHFTQ</sequence>
<reference evidence="3" key="1">
    <citation type="journal article" date="2019" name="Int. J. Syst. Evol. Microbiol.">
        <title>The Global Catalogue of Microorganisms (GCM) 10K type strain sequencing project: providing services to taxonomists for standard genome sequencing and annotation.</title>
        <authorList>
            <consortium name="The Broad Institute Genomics Platform"/>
            <consortium name="The Broad Institute Genome Sequencing Center for Infectious Disease"/>
            <person name="Wu L."/>
            <person name="Ma J."/>
        </authorList>
    </citation>
    <scope>NUCLEOTIDE SEQUENCE [LARGE SCALE GENOMIC DNA]</scope>
    <source>
        <strain evidence="3">IBRC-M 10908</strain>
    </source>
</reference>
<dbReference type="RefSeq" id="WP_380619939.1">
    <property type="nucleotide sequence ID" value="NZ_JBHSDK010000013.1"/>
</dbReference>
<accession>A0ABV8TY50</accession>
<protein>
    <submittedName>
        <fullName evidence="2">Uncharacterized protein</fullName>
    </submittedName>
</protein>
<comment type="caution">
    <text evidence="2">The sequence shown here is derived from an EMBL/GenBank/DDBJ whole genome shotgun (WGS) entry which is preliminary data.</text>
</comment>
<evidence type="ECO:0000256" key="1">
    <source>
        <dbReference type="SAM" id="SignalP"/>
    </source>
</evidence>
<keyword evidence="3" id="KW-1185">Reference proteome</keyword>
<proteinExistence type="predicted"/>
<keyword evidence="1" id="KW-0732">Signal</keyword>
<dbReference type="EMBL" id="JBHSDK010000013">
    <property type="protein sequence ID" value="MFC4335306.1"/>
    <property type="molecule type" value="Genomic_DNA"/>
</dbReference>
<organism evidence="2 3">
    <name type="scientific">Salininema proteolyticum</name>
    <dbReference type="NCBI Taxonomy" id="1607685"/>
    <lineage>
        <taxon>Bacteria</taxon>
        <taxon>Bacillati</taxon>
        <taxon>Actinomycetota</taxon>
        <taxon>Actinomycetes</taxon>
        <taxon>Glycomycetales</taxon>
        <taxon>Glycomycetaceae</taxon>
        <taxon>Salininema</taxon>
    </lineage>
</organism>
<evidence type="ECO:0000313" key="3">
    <source>
        <dbReference type="Proteomes" id="UP001595823"/>
    </source>
</evidence>
<evidence type="ECO:0000313" key="2">
    <source>
        <dbReference type="EMBL" id="MFC4335306.1"/>
    </source>
</evidence>
<dbReference type="Proteomes" id="UP001595823">
    <property type="component" value="Unassembled WGS sequence"/>
</dbReference>